<dbReference type="EMBL" id="ML182213">
    <property type="protein sequence ID" value="THU75399.1"/>
    <property type="molecule type" value="Genomic_DNA"/>
</dbReference>
<evidence type="ECO:0000256" key="1">
    <source>
        <dbReference type="SAM" id="MobiDB-lite"/>
    </source>
</evidence>
<keyword evidence="3" id="KW-1185">Reference proteome</keyword>
<dbReference type="Proteomes" id="UP000297245">
    <property type="component" value="Unassembled WGS sequence"/>
</dbReference>
<feature type="region of interest" description="Disordered" evidence="1">
    <location>
        <begin position="50"/>
        <end position="130"/>
    </location>
</feature>
<feature type="compositionally biased region" description="Basic residues" evidence="1">
    <location>
        <begin position="76"/>
        <end position="87"/>
    </location>
</feature>
<dbReference type="AlphaFoldDB" id="A0A4S8KJ14"/>
<protein>
    <submittedName>
        <fullName evidence="2">Uncharacterized protein</fullName>
    </submittedName>
</protein>
<gene>
    <name evidence="2" type="ORF">K435DRAFT_880907</name>
</gene>
<feature type="region of interest" description="Disordered" evidence="1">
    <location>
        <begin position="228"/>
        <end position="297"/>
    </location>
</feature>
<proteinExistence type="predicted"/>
<feature type="compositionally biased region" description="Pro residues" evidence="1">
    <location>
        <begin position="281"/>
        <end position="291"/>
    </location>
</feature>
<reference evidence="2 3" key="1">
    <citation type="journal article" date="2019" name="Nat. Ecol. Evol.">
        <title>Megaphylogeny resolves global patterns of mushroom evolution.</title>
        <authorList>
            <person name="Varga T."/>
            <person name="Krizsan K."/>
            <person name="Foldi C."/>
            <person name="Dima B."/>
            <person name="Sanchez-Garcia M."/>
            <person name="Sanchez-Ramirez S."/>
            <person name="Szollosi G.J."/>
            <person name="Szarkandi J.G."/>
            <person name="Papp V."/>
            <person name="Albert L."/>
            <person name="Andreopoulos W."/>
            <person name="Angelini C."/>
            <person name="Antonin V."/>
            <person name="Barry K.W."/>
            <person name="Bougher N.L."/>
            <person name="Buchanan P."/>
            <person name="Buyck B."/>
            <person name="Bense V."/>
            <person name="Catcheside P."/>
            <person name="Chovatia M."/>
            <person name="Cooper J."/>
            <person name="Damon W."/>
            <person name="Desjardin D."/>
            <person name="Finy P."/>
            <person name="Geml J."/>
            <person name="Haridas S."/>
            <person name="Hughes K."/>
            <person name="Justo A."/>
            <person name="Karasinski D."/>
            <person name="Kautmanova I."/>
            <person name="Kiss B."/>
            <person name="Kocsube S."/>
            <person name="Kotiranta H."/>
            <person name="LaButti K.M."/>
            <person name="Lechner B.E."/>
            <person name="Liimatainen K."/>
            <person name="Lipzen A."/>
            <person name="Lukacs Z."/>
            <person name="Mihaltcheva S."/>
            <person name="Morgado L.N."/>
            <person name="Niskanen T."/>
            <person name="Noordeloos M.E."/>
            <person name="Ohm R.A."/>
            <person name="Ortiz-Santana B."/>
            <person name="Ovrebo C."/>
            <person name="Racz N."/>
            <person name="Riley R."/>
            <person name="Savchenko A."/>
            <person name="Shiryaev A."/>
            <person name="Soop K."/>
            <person name="Spirin V."/>
            <person name="Szebenyi C."/>
            <person name="Tomsovsky M."/>
            <person name="Tulloss R.E."/>
            <person name="Uehling J."/>
            <person name="Grigoriev I.V."/>
            <person name="Vagvolgyi C."/>
            <person name="Papp T."/>
            <person name="Martin F.M."/>
            <person name="Miettinen O."/>
            <person name="Hibbett D.S."/>
            <person name="Nagy L.G."/>
        </authorList>
    </citation>
    <scope>NUCLEOTIDE SEQUENCE [LARGE SCALE GENOMIC DNA]</scope>
    <source>
        <strain evidence="2 3">CBS 962.96</strain>
    </source>
</reference>
<evidence type="ECO:0000313" key="2">
    <source>
        <dbReference type="EMBL" id="THU75399.1"/>
    </source>
</evidence>
<evidence type="ECO:0000313" key="3">
    <source>
        <dbReference type="Proteomes" id="UP000297245"/>
    </source>
</evidence>
<name>A0A4S8KJ14_DENBC</name>
<feature type="non-terminal residue" evidence="2">
    <location>
        <position position="310"/>
    </location>
</feature>
<accession>A0A4S8KJ14</accession>
<organism evidence="2 3">
    <name type="scientific">Dendrothele bispora (strain CBS 962.96)</name>
    <dbReference type="NCBI Taxonomy" id="1314807"/>
    <lineage>
        <taxon>Eukaryota</taxon>
        <taxon>Fungi</taxon>
        <taxon>Dikarya</taxon>
        <taxon>Basidiomycota</taxon>
        <taxon>Agaricomycotina</taxon>
        <taxon>Agaricomycetes</taxon>
        <taxon>Agaricomycetidae</taxon>
        <taxon>Agaricales</taxon>
        <taxon>Agaricales incertae sedis</taxon>
        <taxon>Dendrothele</taxon>
    </lineage>
</organism>
<sequence length="310" mass="33167">MAPSRPAVACGPMPCWDKTLPVAIVISSHVAGHGELLLLAAWKNKQIKQEQQQTQRRTRTIVTDLHPPLDAEPARPKRGAGKSKKHKDSNPQSAAKEADAPAETPHTGIRSPTPHLSIISPPNPEALPNPFEQLDILDTSIADLDAEAREIALQKQLSGAASNKDIPVDESGQQAVSDHFLAQEDVNHSSVLDRNPTPNRAPQYQSRLLNAWAKHGVELTGIQPSTSKTHFLRSPLHSPPSQPSRCPADRIEACDDESERGGIGLPVASEMVPQSALTSAPHPPSPPPPLSPSQADEAVVALCEYAASPT</sequence>